<reference evidence="2" key="1">
    <citation type="submission" date="2023-08" db="EMBL/GenBank/DDBJ databases">
        <authorList>
            <person name="Audoor S."/>
            <person name="Bilcke G."/>
        </authorList>
    </citation>
    <scope>NUCLEOTIDE SEQUENCE</scope>
</reference>
<dbReference type="SUPFAM" id="SSF51197">
    <property type="entry name" value="Clavaminate synthase-like"/>
    <property type="match status" value="1"/>
</dbReference>
<protein>
    <submittedName>
        <fullName evidence="2">Uncharacterized protein</fullName>
    </submittedName>
</protein>
<comment type="caution">
    <text evidence="2">The sequence shown here is derived from an EMBL/GenBank/DDBJ whole genome shotgun (WGS) entry which is preliminary data.</text>
</comment>
<sequence length="413" mass="46015">MAEALVSNPVTTTFSTVSTVSTESSASTTSEPSTSTTTTFDNKNKNNKNHKNPKKTDKQGRERVASDREYGGDKSGFLYKSGIPTLRSSAHRVKFKKKCRKHDPKPTDANGKLTNKTWLPKDLLQEDVFSYSQEEHDLKGAVLALLQQCDAEIVGDFDLNPQTAAAAATTAEGIGSVDDDNKAMNTTSTTSTTTDCRETRLEDFRVPVQSIWRKVNGGNCEDTQKYLSDQVATNEEFLQVFDKFVVQVALPYLKERLLAAVAKEKEEVGGQEGTSTEEDTDTTTPITFYYQRPPTLRLQPGPGWAKVKPHNDAEYGHQNGELNFWIPLTDRQWTGVDLWSETVPQQDDYRPIPANLGQAISFHGSSCKHYVNANASNHTRVSLDFRVGVQGFFDPYWQMKGTTDDHGRKEVVL</sequence>
<gene>
    <name evidence="2" type="ORF">CYCCA115_LOCUS15040</name>
</gene>
<feature type="region of interest" description="Disordered" evidence="1">
    <location>
        <begin position="1"/>
        <end position="71"/>
    </location>
</feature>
<dbReference type="Proteomes" id="UP001295423">
    <property type="component" value="Unassembled WGS sequence"/>
</dbReference>
<name>A0AAD2FVZ6_9STRA</name>
<organism evidence="2 3">
    <name type="scientific">Cylindrotheca closterium</name>
    <dbReference type="NCBI Taxonomy" id="2856"/>
    <lineage>
        <taxon>Eukaryota</taxon>
        <taxon>Sar</taxon>
        <taxon>Stramenopiles</taxon>
        <taxon>Ochrophyta</taxon>
        <taxon>Bacillariophyta</taxon>
        <taxon>Bacillariophyceae</taxon>
        <taxon>Bacillariophycidae</taxon>
        <taxon>Bacillariales</taxon>
        <taxon>Bacillariaceae</taxon>
        <taxon>Cylindrotheca</taxon>
    </lineage>
</organism>
<accession>A0AAD2FVZ6</accession>
<dbReference type="AlphaFoldDB" id="A0AAD2FVZ6"/>
<feature type="compositionally biased region" description="Low complexity" evidence="1">
    <location>
        <begin position="7"/>
        <end position="41"/>
    </location>
</feature>
<dbReference type="EMBL" id="CAKOGP040001869">
    <property type="protein sequence ID" value="CAJ1954448.1"/>
    <property type="molecule type" value="Genomic_DNA"/>
</dbReference>
<feature type="compositionally biased region" description="Basic and acidic residues" evidence="1">
    <location>
        <begin position="54"/>
        <end position="71"/>
    </location>
</feature>
<evidence type="ECO:0000313" key="2">
    <source>
        <dbReference type="EMBL" id="CAJ1954448.1"/>
    </source>
</evidence>
<proteinExistence type="predicted"/>
<evidence type="ECO:0000256" key="1">
    <source>
        <dbReference type="SAM" id="MobiDB-lite"/>
    </source>
</evidence>
<keyword evidence="3" id="KW-1185">Reference proteome</keyword>
<evidence type="ECO:0000313" key="3">
    <source>
        <dbReference type="Proteomes" id="UP001295423"/>
    </source>
</evidence>